<dbReference type="InterPro" id="IPR029058">
    <property type="entry name" value="AB_hydrolase_fold"/>
</dbReference>
<dbReference type="EMBL" id="JBBWWQ010000002">
    <property type="protein sequence ID" value="KAK8955064.1"/>
    <property type="molecule type" value="Genomic_DNA"/>
</dbReference>
<name>A0AAP0BZ80_9ASPA</name>
<dbReference type="PANTHER" id="PTHR11614">
    <property type="entry name" value="PHOSPHOLIPASE-RELATED"/>
    <property type="match status" value="1"/>
</dbReference>
<dbReference type="Pfam" id="PF12146">
    <property type="entry name" value="Hydrolase_4"/>
    <property type="match status" value="1"/>
</dbReference>
<reference evidence="2 3" key="1">
    <citation type="journal article" date="2022" name="Nat. Plants">
        <title>Genomes of leafy and leafless Platanthera orchids illuminate the evolution of mycoheterotrophy.</title>
        <authorList>
            <person name="Li M.H."/>
            <person name="Liu K.W."/>
            <person name="Li Z."/>
            <person name="Lu H.C."/>
            <person name="Ye Q.L."/>
            <person name="Zhang D."/>
            <person name="Wang J.Y."/>
            <person name="Li Y.F."/>
            <person name="Zhong Z.M."/>
            <person name="Liu X."/>
            <person name="Yu X."/>
            <person name="Liu D.K."/>
            <person name="Tu X.D."/>
            <person name="Liu B."/>
            <person name="Hao Y."/>
            <person name="Liao X.Y."/>
            <person name="Jiang Y.T."/>
            <person name="Sun W.H."/>
            <person name="Chen J."/>
            <person name="Chen Y.Q."/>
            <person name="Ai Y."/>
            <person name="Zhai J.W."/>
            <person name="Wu S.S."/>
            <person name="Zhou Z."/>
            <person name="Hsiao Y.Y."/>
            <person name="Wu W.L."/>
            <person name="Chen Y.Y."/>
            <person name="Lin Y.F."/>
            <person name="Hsu J.L."/>
            <person name="Li C.Y."/>
            <person name="Wang Z.W."/>
            <person name="Zhao X."/>
            <person name="Zhong W.Y."/>
            <person name="Ma X.K."/>
            <person name="Ma L."/>
            <person name="Huang J."/>
            <person name="Chen G.Z."/>
            <person name="Huang M.Z."/>
            <person name="Huang L."/>
            <person name="Peng D.H."/>
            <person name="Luo Y.B."/>
            <person name="Zou S.Q."/>
            <person name="Chen S.P."/>
            <person name="Lan S."/>
            <person name="Tsai W.C."/>
            <person name="Van de Peer Y."/>
            <person name="Liu Z.J."/>
        </authorList>
    </citation>
    <scope>NUCLEOTIDE SEQUENCE [LARGE SCALE GENOMIC DNA]</scope>
    <source>
        <strain evidence="2">Lor287</strain>
    </source>
</reference>
<keyword evidence="3" id="KW-1185">Reference proteome</keyword>
<accession>A0AAP0BZ80</accession>
<dbReference type="PRINTS" id="PR00111">
    <property type="entry name" value="ABHYDROLASE"/>
</dbReference>
<comment type="caution">
    <text evidence="2">The sequence shown here is derived from an EMBL/GenBank/DDBJ whole genome shotgun (WGS) entry which is preliminary data.</text>
</comment>
<protein>
    <recommendedName>
        <fullName evidence="1">Serine aminopeptidase S33 domain-containing protein</fullName>
    </recommendedName>
</protein>
<evidence type="ECO:0000259" key="1">
    <source>
        <dbReference type="Pfam" id="PF12146"/>
    </source>
</evidence>
<dbReference type="Gene3D" id="3.40.50.1820">
    <property type="entry name" value="alpha/beta hydrolase"/>
    <property type="match status" value="1"/>
</dbReference>
<dbReference type="Proteomes" id="UP001418222">
    <property type="component" value="Unassembled WGS sequence"/>
</dbReference>
<feature type="domain" description="Serine aminopeptidase S33" evidence="1">
    <location>
        <begin position="60"/>
        <end position="298"/>
    </location>
</feature>
<evidence type="ECO:0000313" key="3">
    <source>
        <dbReference type="Proteomes" id="UP001418222"/>
    </source>
</evidence>
<organism evidence="2 3">
    <name type="scientific">Platanthera zijinensis</name>
    <dbReference type="NCBI Taxonomy" id="2320716"/>
    <lineage>
        <taxon>Eukaryota</taxon>
        <taxon>Viridiplantae</taxon>
        <taxon>Streptophyta</taxon>
        <taxon>Embryophyta</taxon>
        <taxon>Tracheophyta</taxon>
        <taxon>Spermatophyta</taxon>
        <taxon>Magnoliopsida</taxon>
        <taxon>Liliopsida</taxon>
        <taxon>Asparagales</taxon>
        <taxon>Orchidaceae</taxon>
        <taxon>Orchidoideae</taxon>
        <taxon>Orchideae</taxon>
        <taxon>Orchidinae</taxon>
        <taxon>Platanthera</taxon>
    </lineage>
</organism>
<sequence length="323" mass="35218">MAGLHPINSANATSPYGDLSRQEFYDNHHIIHHESTFAAPSTDSTLFTQSWRPAPPAAPLRGAIAMLHGYLGESGWLFELTAVAFARLGFHAVSLDLPGHGRSSGPRGHLPCFSHVVSDCISFFNSSFGSELPLFLYGESLGGAISVLIAAEQKLKWRGVVLNGPMCGLSRRIKPPWPLELLLPAVAVVAPRWRVWVTGNPIEASYKVGWKRDLARGSPAAQKSEYAPAATAREMLRLCEEVGRRGREVEAAMLVVHGGEDAVCEVEAAERLYGTAASRDKKMVVLPEAWHLLVGESEETVEMGFGLIFQWVVERANGRLTVI</sequence>
<dbReference type="InterPro" id="IPR000073">
    <property type="entry name" value="AB_hydrolase_1"/>
</dbReference>
<dbReference type="InterPro" id="IPR022742">
    <property type="entry name" value="Hydrolase_4"/>
</dbReference>
<proteinExistence type="predicted"/>
<dbReference type="SUPFAM" id="SSF53474">
    <property type="entry name" value="alpha/beta-Hydrolases"/>
    <property type="match status" value="1"/>
</dbReference>
<dbReference type="InterPro" id="IPR051044">
    <property type="entry name" value="MAG_DAG_Lipase"/>
</dbReference>
<evidence type="ECO:0000313" key="2">
    <source>
        <dbReference type="EMBL" id="KAK8955064.1"/>
    </source>
</evidence>
<dbReference type="AlphaFoldDB" id="A0AAP0BZ80"/>
<gene>
    <name evidence="2" type="ORF">KSP39_PZI002928</name>
</gene>